<evidence type="ECO:0000256" key="1">
    <source>
        <dbReference type="ARBA" id="ARBA00006484"/>
    </source>
</evidence>
<comment type="similarity">
    <text evidence="1">Belongs to the short-chain dehydrogenases/reductases (SDR) family.</text>
</comment>
<dbReference type="Pfam" id="PF00106">
    <property type="entry name" value="adh_short"/>
    <property type="match status" value="1"/>
</dbReference>
<proteinExistence type="inferred from homology"/>
<dbReference type="InterPro" id="IPR036291">
    <property type="entry name" value="NAD(P)-bd_dom_sf"/>
</dbReference>
<dbReference type="PANTHER" id="PTHR43639:SF1">
    <property type="entry name" value="SHORT-CHAIN DEHYDROGENASE_REDUCTASE FAMILY PROTEIN"/>
    <property type="match status" value="1"/>
</dbReference>
<dbReference type="AlphaFoldDB" id="A0A3B9IHL7"/>
<evidence type="ECO:0000313" key="4">
    <source>
        <dbReference type="Proteomes" id="UP000257706"/>
    </source>
</evidence>
<dbReference type="InterPro" id="IPR002347">
    <property type="entry name" value="SDR_fam"/>
</dbReference>
<gene>
    <name evidence="3" type="ORF">DCK97_04790</name>
</gene>
<comment type="caution">
    <text evidence="3">The sequence shown here is derived from an EMBL/GenBank/DDBJ whole genome shotgun (WGS) entry which is preliminary data.</text>
</comment>
<dbReference type="PANTHER" id="PTHR43639">
    <property type="entry name" value="OXIDOREDUCTASE, SHORT-CHAIN DEHYDROGENASE/REDUCTASE FAMILY (AFU_ORTHOLOGUE AFUA_5G02870)"/>
    <property type="match status" value="1"/>
</dbReference>
<dbReference type="Proteomes" id="UP000257706">
    <property type="component" value="Unassembled WGS sequence"/>
</dbReference>
<reference evidence="3 4" key="1">
    <citation type="journal article" date="2018" name="Nat. Biotechnol.">
        <title>A standardized bacterial taxonomy based on genome phylogeny substantially revises the tree of life.</title>
        <authorList>
            <person name="Parks D.H."/>
            <person name="Chuvochina M."/>
            <person name="Waite D.W."/>
            <person name="Rinke C."/>
            <person name="Skarshewski A."/>
            <person name="Chaumeil P.A."/>
            <person name="Hugenholtz P."/>
        </authorList>
    </citation>
    <scope>NUCLEOTIDE SEQUENCE [LARGE SCALE GENOMIC DNA]</scope>
    <source>
        <strain evidence="3">UBA8739</strain>
    </source>
</reference>
<sequence>MSGQDQTAPRVAIVTGASRGIGAAIARRLAGDGLAVVVNYAGNAGAAEEVVAGITDAGGR</sequence>
<dbReference type="SUPFAM" id="SSF51735">
    <property type="entry name" value="NAD(P)-binding Rossmann-fold domains"/>
    <property type="match status" value="1"/>
</dbReference>
<dbReference type="Gene3D" id="3.40.50.720">
    <property type="entry name" value="NAD(P)-binding Rossmann-like Domain"/>
    <property type="match status" value="1"/>
</dbReference>
<feature type="non-terminal residue" evidence="3">
    <location>
        <position position="60"/>
    </location>
</feature>
<keyword evidence="2" id="KW-0560">Oxidoreductase</keyword>
<dbReference type="EMBL" id="DMAI01000074">
    <property type="protein sequence ID" value="HAE46719.1"/>
    <property type="molecule type" value="Genomic_DNA"/>
</dbReference>
<evidence type="ECO:0000313" key="3">
    <source>
        <dbReference type="EMBL" id="HAE46719.1"/>
    </source>
</evidence>
<organism evidence="3 4">
    <name type="scientific">Tistrella mobilis</name>
    <dbReference type="NCBI Taxonomy" id="171437"/>
    <lineage>
        <taxon>Bacteria</taxon>
        <taxon>Pseudomonadati</taxon>
        <taxon>Pseudomonadota</taxon>
        <taxon>Alphaproteobacteria</taxon>
        <taxon>Geminicoccales</taxon>
        <taxon>Geminicoccaceae</taxon>
        <taxon>Tistrella</taxon>
    </lineage>
</organism>
<dbReference type="GO" id="GO:0016491">
    <property type="term" value="F:oxidoreductase activity"/>
    <property type="evidence" value="ECO:0007669"/>
    <property type="project" value="UniProtKB-KW"/>
</dbReference>
<accession>A0A3B9IHL7</accession>
<protein>
    <submittedName>
        <fullName evidence="3">3-ketoacyl-ACP reductase</fullName>
    </submittedName>
</protein>
<evidence type="ECO:0000256" key="2">
    <source>
        <dbReference type="ARBA" id="ARBA00023002"/>
    </source>
</evidence>
<name>A0A3B9IHL7_9PROT</name>